<evidence type="ECO:0000256" key="12">
    <source>
        <dbReference type="SAM" id="SignalP"/>
    </source>
</evidence>
<feature type="signal peptide" evidence="12">
    <location>
        <begin position="1"/>
        <end position="22"/>
    </location>
</feature>
<keyword evidence="3" id="KW-0575">Peroxidase</keyword>
<dbReference type="EC" id="1.11.1.24" evidence="2"/>
<organism evidence="14 15">
    <name type="scientific">Dyadobacter jejuensis</name>
    <dbReference type="NCBI Taxonomy" id="1082580"/>
    <lineage>
        <taxon>Bacteria</taxon>
        <taxon>Pseudomonadati</taxon>
        <taxon>Bacteroidota</taxon>
        <taxon>Cytophagia</taxon>
        <taxon>Cytophagales</taxon>
        <taxon>Spirosomataceae</taxon>
        <taxon>Dyadobacter</taxon>
    </lineage>
</organism>
<keyword evidence="12" id="KW-0732">Signal</keyword>
<dbReference type="PANTHER" id="PTHR42801:SF7">
    <property type="entry name" value="SLL1159 PROTEIN"/>
    <property type="match status" value="1"/>
</dbReference>
<reference evidence="14 15" key="1">
    <citation type="submission" date="2018-03" db="EMBL/GenBank/DDBJ databases">
        <title>Genomic Encyclopedia of Archaeal and Bacterial Type Strains, Phase II (KMG-II): from individual species to whole genera.</title>
        <authorList>
            <person name="Goeker M."/>
        </authorList>
    </citation>
    <scope>NUCLEOTIDE SEQUENCE [LARGE SCALE GENOMIC DNA]</scope>
    <source>
        <strain evidence="14 15">DSM 100346</strain>
    </source>
</reference>
<dbReference type="InterPro" id="IPR036249">
    <property type="entry name" value="Thioredoxin-like_sf"/>
</dbReference>
<evidence type="ECO:0000256" key="7">
    <source>
        <dbReference type="ARBA" id="ARBA00023284"/>
    </source>
</evidence>
<evidence type="ECO:0000313" key="15">
    <source>
        <dbReference type="Proteomes" id="UP000245880"/>
    </source>
</evidence>
<dbReference type="InterPro" id="IPR050924">
    <property type="entry name" value="Peroxiredoxin_BCP/PrxQ"/>
</dbReference>
<feature type="domain" description="Thioredoxin" evidence="13">
    <location>
        <begin position="38"/>
        <end position="204"/>
    </location>
</feature>
<dbReference type="RefSeq" id="WP_109673669.1">
    <property type="nucleotide sequence ID" value="NZ_QGDT01000003.1"/>
</dbReference>
<dbReference type="GO" id="GO:0005737">
    <property type="term" value="C:cytoplasm"/>
    <property type="evidence" value="ECO:0007669"/>
    <property type="project" value="TreeGrafter"/>
</dbReference>
<dbReference type="GO" id="GO:0045454">
    <property type="term" value="P:cell redox homeostasis"/>
    <property type="evidence" value="ECO:0007669"/>
    <property type="project" value="TreeGrafter"/>
</dbReference>
<comment type="catalytic activity">
    <reaction evidence="11">
        <text>a hydroperoxide + [thioredoxin]-dithiol = an alcohol + [thioredoxin]-disulfide + H2O</text>
        <dbReference type="Rhea" id="RHEA:62620"/>
        <dbReference type="Rhea" id="RHEA-COMP:10698"/>
        <dbReference type="Rhea" id="RHEA-COMP:10700"/>
        <dbReference type="ChEBI" id="CHEBI:15377"/>
        <dbReference type="ChEBI" id="CHEBI:29950"/>
        <dbReference type="ChEBI" id="CHEBI:30879"/>
        <dbReference type="ChEBI" id="CHEBI:35924"/>
        <dbReference type="ChEBI" id="CHEBI:50058"/>
        <dbReference type="EC" id="1.11.1.24"/>
    </reaction>
</comment>
<feature type="chain" id="PRO_5016260175" description="thioredoxin-dependent peroxiredoxin" evidence="12">
    <location>
        <begin position="23"/>
        <end position="204"/>
    </location>
</feature>
<dbReference type="Proteomes" id="UP000245880">
    <property type="component" value="Unassembled WGS sequence"/>
</dbReference>
<keyword evidence="7" id="KW-0676">Redox-active center</keyword>
<evidence type="ECO:0000256" key="1">
    <source>
        <dbReference type="ARBA" id="ARBA00003330"/>
    </source>
</evidence>
<evidence type="ECO:0000313" key="14">
    <source>
        <dbReference type="EMBL" id="PWJ58728.1"/>
    </source>
</evidence>
<dbReference type="EMBL" id="QGDT01000003">
    <property type="protein sequence ID" value="PWJ58728.1"/>
    <property type="molecule type" value="Genomic_DNA"/>
</dbReference>
<keyword evidence="4" id="KW-0049">Antioxidant</keyword>
<evidence type="ECO:0000256" key="3">
    <source>
        <dbReference type="ARBA" id="ARBA00022559"/>
    </source>
</evidence>
<gene>
    <name evidence="14" type="ORF">CLV98_10394</name>
</gene>
<proteinExistence type="inferred from homology"/>
<dbReference type="OrthoDB" id="9809746at2"/>
<evidence type="ECO:0000256" key="6">
    <source>
        <dbReference type="ARBA" id="ARBA00023157"/>
    </source>
</evidence>
<evidence type="ECO:0000256" key="5">
    <source>
        <dbReference type="ARBA" id="ARBA00023002"/>
    </source>
</evidence>
<dbReference type="InterPro" id="IPR013766">
    <property type="entry name" value="Thioredoxin_domain"/>
</dbReference>
<evidence type="ECO:0000256" key="4">
    <source>
        <dbReference type="ARBA" id="ARBA00022862"/>
    </source>
</evidence>
<dbReference type="CDD" id="cd02970">
    <property type="entry name" value="PRX_like2"/>
    <property type="match status" value="1"/>
</dbReference>
<evidence type="ECO:0000259" key="13">
    <source>
        <dbReference type="PROSITE" id="PS51352"/>
    </source>
</evidence>
<sequence length="204" mass="22564">MKIKSIFVLSMMLFAVVRSANAQETTTFPQQATDISPLLIGESIPDFTLPDLQGKAVKLKEQLAAKPTLLIFYRGGWCPYCNRQMADLMKVEEEIVKLGYQIIAISPDDPAHLRATMDKNQLTYQLLSDADMKLSAAMGLAYAVPEASVQRLKDASDNKNPGALPVPAVFIVNQAGEIEYEYINPNYKSRIKGELLLATLKALK</sequence>
<dbReference type="SUPFAM" id="SSF52833">
    <property type="entry name" value="Thioredoxin-like"/>
    <property type="match status" value="1"/>
</dbReference>
<dbReference type="PANTHER" id="PTHR42801">
    <property type="entry name" value="THIOREDOXIN-DEPENDENT PEROXIDE REDUCTASE"/>
    <property type="match status" value="1"/>
</dbReference>
<dbReference type="AlphaFoldDB" id="A0A316AMQ0"/>
<evidence type="ECO:0000256" key="2">
    <source>
        <dbReference type="ARBA" id="ARBA00013017"/>
    </source>
</evidence>
<comment type="caution">
    <text evidence="14">The sequence shown here is derived from an EMBL/GenBank/DDBJ whole genome shotgun (WGS) entry which is preliminary data.</text>
</comment>
<keyword evidence="5" id="KW-0560">Oxidoreductase</keyword>
<comment type="similarity">
    <text evidence="9">Belongs to the peroxiredoxin family. BCP/PrxQ subfamily.</text>
</comment>
<name>A0A316AMQ0_9BACT</name>
<dbReference type="Pfam" id="PF00578">
    <property type="entry name" value="AhpC-TSA"/>
    <property type="match status" value="1"/>
</dbReference>
<evidence type="ECO:0000256" key="10">
    <source>
        <dbReference type="ARBA" id="ARBA00042639"/>
    </source>
</evidence>
<keyword evidence="6" id="KW-1015">Disulfide bond</keyword>
<evidence type="ECO:0000256" key="8">
    <source>
        <dbReference type="ARBA" id="ARBA00032824"/>
    </source>
</evidence>
<accession>A0A316AMQ0</accession>
<dbReference type="InterPro" id="IPR000866">
    <property type="entry name" value="AhpC/TSA"/>
</dbReference>
<dbReference type="PROSITE" id="PS51352">
    <property type="entry name" value="THIOREDOXIN_2"/>
    <property type="match status" value="1"/>
</dbReference>
<keyword evidence="15" id="KW-1185">Reference proteome</keyword>
<evidence type="ECO:0000256" key="11">
    <source>
        <dbReference type="ARBA" id="ARBA00049091"/>
    </source>
</evidence>
<evidence type="ECO:0000256" key="9">
    <source>
        <dbReference type="ARBA" id="ARBA00038489"/>
    </source>
</evidence>
<protein>
    <recommendedName>
        <fullName evidence="2">thioredoxin-dependent peroxiredoxin</fullName>
        <ecNumber evidence="2">1.11.1.24</ecNumber>
    </recommendedName>
    <alternativeName>
        <fullName evidence="8">Thioredoxin peroxidase</fullName>
    </alternativeName>
    <alternativeName>
        <fullName evidence="10">Thioredoxin-dependent peroxiredoxin Bcp</fullName>
    </alternativeName>
</protein>
<dbReference type="Gene3D" id="3.40.30.10">
    <property type="entry name" value="Glutaredoxin"/>
    <property type="match status" value="1"/>
</dbReference>
<comment type="function">
    <text evidence="1">Thiol-specific peroxidase that catalyzes the reduction of hydrogen peroxide and organic hydroperoxides to water and alcohols, respectively. Plays a role in cell protection against oxidative stress by detoxifying peroxides and as sensor of hydrogen peroxide-mediated signaling events.</text>
</comment>
<dbReference type="GO" id="GO:0034599">
    <property type="term" value="P:cellular response to oxidative stress"/>
    <property type="evidence" value="ECO:0007669"/>
    <property type="project" value="TreeGrafter"/>
</dbReference>
<dbReference type="GO" id="GO:0008379">
    <property type="term" value="F:thioredoxin peroxidase activity"/>
    <property type="evidence" value="ECO:0007669"/>
    <property type="project" value="TreeGrafter"/>
</dbReference>